<dbReference type="AlphaFoldDB" id="A0A2W1JP66"/>
<feature type="coiled-coil region" evidence="1">
    <location>
        <begin position="324"/>
        <end position="405"/>
    </location>
</feature>
<dbReference type="EMBL" id="PQWO01000001">
    <property type="protein sequence ID" value="PZD75036.1"/>
    <property type="molecule type" value="Genomic_DNA"/>
</dbReference>
<dbReference type="OrthoDB" id="559923at2"/>
<accession>A0A2W1JP66</accession>
<protein>
    <submittedName>
        <fullName evidence="2">Chromosome partition protein Smc</fullName>
    </submittedName>
</protein>
<evidence type="ECO:0000313" key="2">
    <source>
        <dbReference type="EMBL" id="PZD75036.1"/>
    </source>
</evidence>
<sequence length="564" mass="64616">MLYLAEINKKSGFMGAKTELRLLARKQSEHNWSPVPGEELLPFDASNDYNHGVLVLVEVDTNRNVKNVQDATRQLVGILKNFSRMREKFKTQEEEIEGWKQSLIYQSQELTRREVDMEARAEELQQLELESQKIEQQRSEFEDSRDQILQLKEQLEGDRQQLEEAWGRLQTAQQQLDTAQSASLSDEQVHQVEGLLQRLETELGNGGGADAGMLEQQQTHFNQYWQSLEEDRSQAQQLEDALNQKTRDLDQIWQDWRQTQGTLEEAQLELKLQEKILTVKSESLSFLITQLQAQADIAQALNQVRDGFTGNATVNLQALRSMSVEDLEETVSRLQKELDKLSSFVNDQEEELELQQQTINELESQVEQASEYERLSLTGDLEQEQQQYKLLNETLEGQRKTLQEREGVLHLHQDILRQRQKGKDSRTRQSIEVKLEPILQQLEAEQEEGDQQVQVLKNEIARIQVSIQNAEGTLQPQIAAQQNKRSQIEAQEQELNEQRATVAQRWGRVKTLEDVLQPMQNALDAMRGQGSENGSSGGPPHEAVAELKQVLMALGKVPDLTPVA</sequence>
<name>A0A2W1JP66_9CYAN</name>
<keyword evidence="1" id="KW-0175">Coiled coil</keyword>
<proteinExistence type="predicted"/>
<evidence type="ECO:0000313" key="3">
    <source>
        <dbReference type="Proteomes" id="UP000248857"/>
    </source>
</evidence>
<feature type="coiled-coil region" evidence="1">
    <location>
        <begin position="439"/>
        <end position="505"/>
    </location>
</feature>
<reference evidence="2 3" key="1">
    <citation type="journal article" date="2018" name="Sci. Rep.">
        <title>A novel species of the marine cyanobacterium Acaryochloris with a unique pigment content and lifestyle.</title>
        <authorList>
            <person name="Partensky F."/>
            <person name="Six C."/>
            <person name="Ratin M."/>
            <person name="Garczarek L."/>
            <person name="Vaulot D."/>
            <person name="Probert I."/>
            <person name="Calteau A."/>
            <person name="Gourvil P."/>
            <person name="Marie D."/>
            <person name="Grebert T."/>
            <person name="Bouchier C."/>
            <person name="Le Panse S."/>
            <person name="Gachenot M."/>
            <person name="Rodriguez F."/>
            <person name="Garrido J.L."/>
        </authorList>
    </citation>
    <scope>NUCLEOTIDE SEQUENCE [LARGE SCALE GENOMIC DNA]</scope>
    <source>
        <strain evidence="2 3">RCC1774</strain>
    </source>
</reference>
<organism evidence="2 3">
    <name type="scientific">Acaryochloris thomasi RCC1774</name>
    <dbReference type="NCBI Taxonomy" id="1764569"/>
    <lineage>
        <taxon>Bacteria</taxon>
        <taxon>Bacillati</taxon>
        <taxon>Cyanobacteriota</taxon>
        <taxon>Cyanophyceae</taxon>
        <taxon>Acaryochloridales</taxon>
        <taxon>Acaryochloridaceae</taxon>
        <taxon>Acaryochloris</taxon>
        <taxon>Acaryochloris thomasi</taxon>
    </lineage>
</organism>
<dbReference type="Proteomes" id="UP000248857">
    <property type="component" value="Unassembled WGS sequence"/>
</dbReference>
<feature type="coiled-coil region" evidence="1">
    <location>
        <begin position="107"/>
        <end position="172"/>
    </location>
</feature>
<dbReference type="NCBIfam" id="NF038350">
    <property type="entry name" value="taxis_HmpF"/>
    <property type="match status" value="1"/>
</dbReference>
<keyword evidence="3" id="KW-1185">Reference proteome</keyword>
<gene>
    <name evidence="2" type="primary">smc_1</name>
    <name evidence="2" type="ORF">C1752_00283</name>
</gene>
<comment type="caution">
    <text evidence="2">The sequence shown here is derived from an EMBL/GenBank/DDBJ whole genome shotgun (WGS) entry which is preliminary data.</text>
</comment>
<evidence type="ECO:0000256" key="1">
    <source>
        <dbReference type="SAM" id="Coils"/>
    </source>
</evidence>
<dbReference type="InterPro" id="IPR047813">
    <property type="entry name" value="HmpF"/>
</dbReference>
<dbReference type="RefSeq" id="WP_110984265.1">
    <property type="nucleotide sequence ID" value="NZ_CAWNWM010000001.1"/>
</dbReference>